<feature type="transmembrane region" description="Helical" evidence="1">
    <location>
        <begin position="217"/>
        <end position="236"/>
    </location>
</feature>
<sequence length="610" mass="70609">MKKLDVILLFLIGLVTVSILYFSRQIFFYKYNPEYYENYYYNSQWNVPQSSRGISDGELYKFVGYRLVEGENPFNINYEVPPFAKYLYGLAEYSMGNPYWISLGFYLLTGLAIYLLCLELFVGRTTALLGLFLFITTPFIATQIKETMLDLPLTALFALHTLFFVKFFKRFTPKDLILAGIFLGLATGTKIGVYTPLTLLIGLILVFLSSRKFLNTLLYLSSVFAGYVISFFSYFIHHPNPIPWLRLHEKPLDFYLHSGVDSIDYLNQWRGIFLNIYKGFWVGGAQTGLGDWSLILPLGVILSVVIFALSLKKKEYFWIYLTLFSMAVLAVNTVIPFWARYLMPVVPLFILFILFFFRKFTPVILILAFLNLSILLPTLTVRNLPGHTEPVSHFLNTRAYRELYRSIDRKTRSQFPEDKFQSILENFYTTLRVKKIEVSITDIVDTDTIHRGKLNTKYLTDFGEFSSNQELNFVIEHNQWKTVWKWEHLSPGFDPAGKIEIVPDKNAKARTQKNVYVVFSRLSENGKYLLALSNLTIIGQPLIDEDLRQVIPDKFPRFIGELHPSLDKETIDRNLLPGIEIREEKIFSSGTIFFSDAEGNKTYLPISNQK</sequence>
<feature type="domain" description="Glycosyltransferase RgtA/B/C/D-like" evidence="2">
    <location>
        <begin position="99"/>
        <end position="230"/>
    </location>
</feature>
<evidence type="ECO:0000256" key="1">
    <source>
        <dbReference type="SAM" id="Phobius"/>
    </source>
</evidence>
<feature type="transmembrane region" description="Helical" evidence="1">
    <location>
        <begin position="191"/>
        <end position="210"/>
    </location>
</feature>
<keyword evidence="1" id="KW-0812">Transmembrane</keyword>
<accession>A0A837IEF0</accession>
<dbReference type="InterPro" id="IPR038731">
    <property type="entry name" value="RgtA/B/C-like"/>
</dbReference>
<dbReference type="AlphaFoldDB" id="A0A837IEF0"/>
<comment type="caution">
    <text evidence="3">The sequence shown here is derived from an EMBL/GenBank/DDBJ whole genome shotgun (WGS) entry which is preliminary data.</text>
</comment>
<keyword evidence="1" id="KW-0472">Membrane</keyword>
<organism evidence="3 4">
    <name type="scientific">Candidatus Collierbacteria bacterium GW2011_GWB2_45_17</name>
    <dbReference type="NCBI Taxonomy" id="1618388"/>
    <lineage>
        <taxon>Bacteria</taxon>
        <taxon>Candidatus Collieribacteriota</taxon>
    </lineage>
</organism>
<name>A0A837IEF0_9BACT</name>
<dbReference type="InterPro" id="IPR032710">
    <property type="entry name" value="NTF2-like_dom_sf"/>
</dbReference>
<feature type="transmembrane region" description="Helical" evidence="1">
    <location>
        <begin position="99"/>
        <end position="116"/>
    </location>
</feature>
<proteinExistence type="predicted"/>
<evidence type="ECO:0000313" key="4">
    <source>
        <dbReference type="Proteomes" id="UP000034078"/>
    </source>
</evidence>
<evidence type="ECO:0000259" key="2">
    <source>
        <dbReference type="Pfam" id="PF13231"/>
    </source>
</evidence>
<reference evidence="3 4" key="1">
    <citation type="journal article" date="2015" name="Nature">
        <title>rRNA introns, odd ribosomes, and small enigmatic genomes across a large radiation of phyla.</title>
        <authorList>
            <person name="Brown C.T."/>
            <person name="Hug L.A."/>
            <person name="Thomas B.C."/>
            <person name="Sharon I."/>
            <person name="Castelle C.J."/>
            <person name="Singh A."/>
            <person name="Wilkins M.J."/>
            <person name="Williams K.H."/>
            <person name="Banfield J.F."/>
        </authorList>
    </citation>
    <scope>NUCLEOTIDE SEQUENCE [LARGE SCALE GENOMIC DNA]</scope>
</reference>
<feature type="transmembrane region" description="Helical" evidence="1">
    <location>
        <begin position="316"/>
        <end position="335"/>
    </location>
</feature>
<dbReference type="EMBL" id="LCKO01000006">
    <property type="protein sequence ID" value="KKU00239.1"/>
    <property type="molecule type" value="Genomic_DNA"/>
</dbReference>
<dbReference type="Pfam" id="PF13231">
    <property type="entry name" value="PMT_2"/>
    <property type="match status" value="1"/>
</dbReference>
<feature type="transmembrane region" description="Helical" evidence="1">
    <location>
        <begin position="122"/>
        <end position="141"/>
    </location>
</feature>
<dbReference type="Proteomes" id="UP000034078">
    <property type="component" value="Unassembled WGS sequence"/>
</dbReference>
<gene>
    <name evidence="3" type="ORF">UX01_C0006G0033</name>
</gene>
<feature type="transmembrane region" description="Helical" evidence="1">
    <location>
        <begin position="6"/>
        <end position="23"/>
    </location>
</feature>
<keyword evidence="1" id="KW-1133">Transmembrane helix</keyword>
<protein>
    <recommendedName>
        <fullName evidence="2">Glycosyltransferase RgtA/B/C/D-like domain-containing protein</fullName>
    </recommendedName>
</protein>
<evidence type="ECO:0000313" key="3">
    <source>
        <dbReference type="EMBL" id="KKU00239.1"/>
    </source>
</evidence>
<dbReference type="SUPFAM" id="SSF54427">
    <property type="entry name" value="NTF2-like"/>
    <property type="match status" value="1"/>
</dbReference>
<feature type="transmembrane region" description="Helical" evidence="1">
    <location>
        <begin position="292"/>
        <end position="309"/>
    </location>
</feature>
<dbReference type="Gene3D" id="3.10.450.100">
    <property type="entry name" value="NTF2-like, domain 1"/>
    <property type="match status" value="1"/>
</dbReference>